<feature type="transmembrane region" description="Helical" evidence="1">
    <location>
        <begin position="12"/>
        <end position="32"/>
    </location>
</feature>
<evidence type="ECO:0000313" key="3">
    <source>
        <dbReference type="Proteomes" id="UP001165135"/>
    </source>
</evidence>
<evidence type="ECO:0008006" key="4">
    <source>
        <dbReference type="Google" id="ProtNLM"/>
    </source>
</evidence>
<dbReference type="AlphaFoldDB" id="A0A9W6RD80"/>
<feature type="transmembrane region" description="Helical" evidence="1">
    <location>
        <begin position="110"/>
        <end position="128"/>
    </location>
</feature>
<dbReference type="Proteomes" id="UP001165135">
    <property type="component" value="Unassembled WGS sequence"/>
</dbReference>
<evidence type="ECO:0000256" key="1">
    <source>
        <dbReference type="SAM" id="Phobius"/>
    </source>
</evidence>
<keyword evidence="1" id="KW-0812">Transmembrane</keyword>
<gene>
    <name evidence="2" type="ORF">Airi01_019660</name>
</gene>
<sequence>MVHTVRMVTSRPLAAAWRSAVLVAVVVGLALLRVPRPPTLCLLREATGIPCPMCGFTTAAVRLGHADLVGAAGASPLAVAVCAGFVLVPFIRRSRAATFWRELPNRWRQLLPVFAIVAILAFAEIWQLQRFGII</sequence>
<keyword evidence="1" id="KW-1133">Transmembrane helix</keyword>
<organism evidence="2 3">
    <name type="scientific">Actinoallomurus iriomotensis</name>
    <dbReference type="NCBI Taxonomy" id="478107"/>
    <lineage>
        <taxon>Bacteria</taxon>
        <taxon>Bacillati</taxon>
        <taxon>Actinomycetota</taxon>
        <taxon>Actinomycetes</taxon>
        <taxon>Streptosporangiales</taxon>
        <taxon>Thermomonosporaceae</taxon>
        <taxon>Actinoallomurus</taxon>
    </lineage>
</organism>
<name>A0A9W6RD80_9ACTN</name>
<feature type="transmembrane region" description="Helical" evidence="1">
    <location>
        <begin position="68"/>
        <end position="90"/>
    </location>
</feature>
<dbReference type="InterPro" id="IPR021215">
    <property type="entry name" value="DUF2752"/>
</dbReference>
<protein>
    <recommendedName>
        <fullName evidence="4">DUF2752 domain-containing protein</fullName>
    </recommendedName>
</protein>
<keyword evidence="1" id="KW-0472">Membrane</keyword>
<dbReference type="Pfam" id="PF10825">
    <property type="entry name" value="DUF2752"/>
    <property type="match status" value="1"/>
</dbReference>
<proteinExistence type="predicted"/>
<accession>A0A9W6RD80</accession>
<comment type="caution">
    <text evidence="2">The sequence shown here is derived from an EMBL/GenBank/DDBJ whole genome shotgun (WGS) entry which is preliminary data.</text>
</comment>
<evidence type="ECO:0000313" key="2">
    <source>
        <dbReference type="EMBL" id="GLY73699.1"/>
    </source>
</evidence>
<reference evidence="2" key="1">
    <citation type="submission" date="2023-03" db="EMBL/GenBank/DDBJ databases">
        <title>Actinoallomurus iriomotensis NBRC 103681.</title>
        <authorList>
            <person name="Ichikawa N."/>
            <person name="Sato H."/>
            <person name="Tonouchi N."/>
        </authorList>
    </citation>
    <scope>NUCLEOTIDE SEQUENCE</scope>
    <source>
        <strain evidence="2">NBRC 103681</strain>
    </source>
</reference>
<dbReference type="EMBL" id="BSTJ01000002">
    <property type="protein sequence ID" value="GLY73699.1"/>
    <property type="molecule type" value="Genomic_DNA"/>
</dbReference>